<evidence type="ECO:0000313" key="2">
    <source>
        <dbReference type="Proteomes" id="UP000241964"/>
    </source>
</evidence>
<accession>A0A2P8GBZ1</accession>
<protein>
    <submittedName>
        <fullName evidence="1">4-carboxymuconolactone decarboxylase</fullName>
    </submittedName>
</protein>
<dbReference type="OrthoDB" id="949132at2"/>
<dbReference type="AlphaFoldDB" id="A0A2P8GBZ1"/>
<keyword evidence="2" id="KW-1185">Reference proteome</keyword>
<name>A0A2P8GBZ1_9BACT</name>
<dbReference type="PANTHER" id="PTHR34846">
    <property type="entry name" value="4-CARBOXYMUCONOLACTONE DECARBOXYLASE FAMILY PROTEIN (AFU_ORTHOLOGUE AFUA_6G11590)"/>
    <property type="match status" value="1"/>
</dbReference>
<reference evidence="1 2" key="1">
    <citation type="submission" date="2018-03" db="EMBL/GenBank/DDBJ databases">
        <title>Genomic Encyclopedia of Archaeal and Bacterial Type Strains, Phase II (KMG-II): from individual species to whole genera.</title>
        <authorList>
            <person name="Goeker M."/>
        </authorList>
    </citation>
    <scope>NUCLEOTIDE SEQUENCE [LARGE SCALE GENOMIC DNA]</scope>
    <source>
        <strain evidence="1 2">DSM 29057</strain>
    </source>
</reference>
<dbReference type="InterPro" id="IPR029032">
    <property type="entry name" value="AhpD-like"/>
</dbReference>
<gene>
    <name evidence="1" type="ORF">CLV60_103359</name>
</gene>
<dbReference type="Gene3D" id="1.20.1290.10">
    <property type="entry name" value="AhpD-like"/>
    <property type="match status" value="1"/>
</dbReference>
<dbReference type="Proteomes" id="UP000241964">
    <property type="component" value="Unassembled WGS sequence"/>
</dbReference>
<dbReference type="EMBL" id="PYAS01000003">
    <property type="protein sequence ID" value="PSL31493.1"/>
    <property type="molecule type" value="Genomic_DNA"/>
</dbReference>
<organism evidence="1 2">
    <name type="scientific">Dyadobacter jiangsuensis</name>
    <dbReference type="NCBI Taxonomy" id="1591085"/>
    <lineage>
        <taxon>Bacteria</taxon>
        <taxon>Pseudomonadati</taxon>
        <taxon>Bacteroidota</taxon>
        <taxon>Cytophagia</taxon>
        <taxon>Cytophagales</taxon>
        <taxon>Spirosomataceae</taxon>
        <taxon>Dyadobacter</taxon>
    </lineage>
</organism>
<evidence type="ECO:0000313" key="1">
    <source>
        <dbReference type="EMBL" id="PSL31493.1"/>
    </source>
</evidence>
<sequence length="189" mass="20196">MRIQPLIPDSLSPELRFVHDEIASLVSGSQGQVKMLDEQGALLGPFAPMLHYPQFGVPALSFLRTLDTHATLDPRVREVAILTVGGLYGAKFQLYAHEIMAGAFGLSPDIIASLAAGGMPNGLNAREAVAHTIANCLVKGRIVPESAYNHAVSLFGREGVAELYFLVGGYSLIAVILNGFDMPAPEKQL</sequence>
<dbReference type="SUPFAM" id="SSF69118">
    <property type="entry name" value="AhpD-like"/>
    <property type="match status" value="1"/>
</dbReference>
<comment type="caution">
    <text evidence="1">The sequence shown here is derived from an EMBL/GenBank/DDBJ whole genome shotgun (WGS) entry which is preliminary data.</text>
</comment>
<dbReference type="PANTHER" id="PTHR34846:SF11">
    <property type="entry name" value="4-CARBOXYMUCONOLACTONE DECARBOXYLASE FAMILY PROTEIN (AFU_ORTHOLOGUE AFUA_6G11590)"/>
    <property type="match status" value="1"/>
</dbReference>
<proteinExistence type="predicted"/>
<dbReference type="RefSeq" id="WP_106594823.1">
    <property type="nucleotide sequence ID" value="NZ_PYAS01000003.1"/>
</dbReference>